<protein>
    <submittedName>
        <fullName evidence="1">Uncharacterized protein</fullName>
    </submittedName>
</protein>
<reference evidence="1 2" key="2">
    <citation type="journal article" date="2022" name="Mol. Ecol. Resour.">
        <title>The genomes of chicory, endive, great burdock and yacon provide insights into Asteraceae paleo-polyploidization history and plant inulin production.</title>
        <authorList>
            <person name="Fan W."/>
            <person name="Wang S."/>
            <person name="Wang H."/>
            <person name="Wang A."/>
            <person name="Jiang F."/>
            <person name="Liu H."/>
            <person name="Zhao H."/>
            <person name="Xu D."/>
            <person name="Zhang Y."/>
        </authorList>
    </citation>
    <scope>NUCLEOTIDE SEQUENCE [LARGE SCALE GENOMIC DNA]</scope>
    <source>
        <strain evidence="2">cv. Yunnan</strain>
        <tissue evidence="1">Leaves</tissue>
    </source>
</reference>
<proteinExistence type="predicted"/>
<dbReference type="Proteomes" id="UP001056120">
    <property type="component" value="Linkage Group LG19"/>
</dbReference>
<dbReference type="EMBL" id="CM042036">
    <property type="protein sequence ID" value="KAI3744084.1"/>
    <property type="molecule type" value="Genomic_DNA"/>
</dbReference>
<accession>A0ACB9DBQ4</accession>
<organism evidence="1 2">
    <name type="scientific">Smallanthus sonchifolius</name>
    <dbReference type="NCBI Taxonomy" id="185202"/>
    <lineage>
        <taxon>Eukaryota</taxon>
        <taxon>Viridiplantae</taxon>
        <taxon>Streptophyta</taxon>
        <taxon>Embryophyta</taxon>
        <taxon>Tracheophyta</taxon>
        <taxon>Spermatophyta</taxon>
        <taxon>Magnoliopsida</taxon>
        <taxon>eudicotyledons</taxon>
        <taxon>Gunneridae</taxon>
        <taxon>Pentapetalae</taxon>
        <taxon>asterids</taxon>
        <taxon>campanulids</taxon>
        <taxon>Asterales</taxon>
        <taxon>Asteraceae</taxon>
        <taxon>Asteroideae</taxon>
        <taxon>Heliantheae alliance</taxon>
        <taxon>Millerieae</taxon>
        <taxon>Smallanthus</taxon>
    </lineage>
</organism>
<evidence type="ECO:0000313" key="1">
    <source>
        <dbReference type="EMBL" id="KAI3744084.1"/>
    </source>
</evidence>
<evidence type="ECO:0000313" key="2">
    <source>
        <dbReference type="Proteomes" id="UP001056120"/>
    </source>
</evidence>
<keyword evidence="2" id="KW-1185">Reference proteome</keyword>
<reference evidence="2" key="1">
    <citation type="journal article" date="2022" name="Mol. Ecol. Resour.">
        <title>The genomes of chicory, endive, great burdock and yacon provide insights into Asteraceae palaeo-polyploidization history and plant inulin production.</title>
        <authorList>
            <person name="Fan W."/>
            <person name="Wang S."/>
            <person name="Wang H."/>
            <person name="Wang A."/>
            <person name="Jiang F."/>
            <person name="Liu H."/>
            <person name="Zhao H."/>
            <person name="Xu D."/>
            <person name="Zhang Y."/>
        </authorList>
    </citation>
    <scope>NUCLEOTIDE SEQUENCE [LARGE SCALE GENOMIC DNA]</scope>
    <source>
        <strain evidence="2">cv. Yunnan</strain>
    </source>
</reference>
<sequence>MMTDSNFDLPEDGCDFGFAFNDSNFSDRVLHISEVTQDIDENSNLYHRFVARLFTHDTSSVVFGPDYTEQIRNQVLLRHILVLRAYVAESTSQTMAPRAELRARVDQTINRLTKLEAAVAALQDEDNSD</sequence>
<gene>
    <name evidence="1" type="ORF">L1987_57158</name>
</gene>
<name>A0ACB9DBQ4_9ASTR</name>
<comment type="caution">
    <text evidence="1">The sequence shown here is derived from an EMBL/GenBank/DDBJ whole genome shotgun (WGS) entry which is preliminary data.</text>
</comment>